<keyword evidence="3" id="KW-1185">Reference proteome</keyword>
<comment type="caution">
    <text evidence="2">The sequence shown here is derived from an EMBL/GenBank/DDBJ whole genome shotgun (WGS) entry which is preliminary data.</text>
</comment>
<dbReference type="InterPro" id="IPR031329">
    <property type="entry name" value="NEUT/ALK_ceramidase_N"/>
</dbReference>
<evidence type="ECO:0000313" key="3">
    <source>
        <dbReference type="Proteomes" id="UP001589654"/>
    </source>
</evidence>
<accession>A0ABV5J4M1</accession>
<organism evidence="2 3">
    <name type="scientific">Echinicola jeungdonensis</name>
    <dbReference type="NCBI Taxonomy" id="709343"/>
    <lineage>
        <taxon>Bacteria</taxon>
        <taxon>Pseudomonadati</taxon>
        <taxon>Bacteroidota</taxon>
        <taxon>Cytophagia</taxon>
        <taxon>Cytophagales</taxon>
        <taxon>Cyclobacteriaceae</taxon>
        <taxon>Echinicola</taxon>
    </lineage>
</organism>
<dbReference type="RefSeq" id="WP_290247134.1">
    <property type="nucleotide sequence ID" value="NZ_JAUFQT010000001.1"/>
</dbReference>
<dbReference type="Pfam" id="PF04734">
    <property type="entry name" value="Ceramidase_alk"/>
    <property type="match status" value="1"/>
</dbReference>
<evidence type="ECO:0000259" key="1">
    <source>
        <dbReference type="Pfam" id="PF04734"/>
    </source>
</evidence>
<sequence length="439" mass="49602">MKILAWSTGLLLLLALVLLKQVDWSPLEEQGYYQETMEAIDQLKWEQWENGYWMAGWSSVNVTPSDPVDLVGYKPRGEYEFVQDSSFVKVLVLGNGQQNIAFLNYELLIVHPFLAKSIQSEIKAHSPEIDHAYFTATHTHSGMGGYIPGLMGKIAFGGFDEEIVDMLAKKTIYGIQKALNSQDTVKISYKRTPAADFVANRFIASDPVDPFFRQLIFAKRTGERATFLTYAAHATCLSSKFMGLSGDYPFYLTHYLEEEFDFAIFAAGAVGSHKPVPHGNDPKAIKTYARELDLILDDSIPKAKQVVPDNFSWGHFPLSLPEAHYRISDNIRLRPWVFNGLFGDTNAHIDLVRIGNTLLLASSGEISGVFYEKWEKMAKAKGLNLIITTFNGGYMGYITPDKYYNRHYHEVRDMNWYGPHSGSYFDAIISQIIQKIPNS</sequence>
<dbReference type="Proteomes" id="UP001589654">
    <property type="component" value="Unassembled WGS sequence"/>
</dbReference>
<gene>
    <name evidence="2" type="ORF">ACFFUR_08050</name>
</gene>
<dbReference type="EMBL" id="JBHMEW010000053">
    <property type="protein sequence ID" value="MFB9211755.1"/>
    <property type="molecule type" value="Genomic_DNA"/>
</dbReference>
<name>A0ABV5J4M1_9BACT</name>
<reference evidence="2 3" key="1">
    <citation type="submission" date="2024-09" db="EMBL/GenBank/DDBJ databases">
        <authorList>
            <person name="Sun Q."/>
            <person name="Mori K."/>
        </authorList>
    </citation>
    <scope>NUCLEOTIDE SEQUENCE [LARGE SCALE GENOMIC DNA]</scope>
    <source>
        <strain evidence="2 3">CECT 7682</strain>
    </source>
</reference>
<proteinExistence type="predicted"/>
<protein>
    <submittedName>
        <fullName evidence="2">Neutral/alkaline non-lysosomal ceramidase N-terminal domain-containing protein</fullName>
    </submittedName>
</protein>
<feature type="domain" description="Neutral/alkaline non-lysosomal ceramidase N-terminal" evidence="1">
    <location>
        <begin position="87"/>
        <end position="223"/>
    </location>
</feature>
<evidence type="ECO:0000313" key="2">
    <source>
        <dbReference type="EMBL" id="MFB9211755.1"/>
    </source>
</evidence>